<evidence type="ECO:0000313" key="2">
    <source>
        <dbReference type="EMBL" id="PIR03311.1"/>
    </source>
</evidence>
<dbReference type="InterPro" id="IPR005240">
    <property type="entry name" value="DUF389"/>
</dbReference>
<keyword evidence="1" id="KW-0472">Membrane</keyword>
<dbReference type="Proteomes" id="UP000229782">
    <property type="component" value="Unassembled WGS sequence"/>
</dbReference>
<keyword evidence="1" id="KW-0812">Transmembrane</keyword>
<keyword evidence="1" id="KW-1133">Transmembrane helix</keyword>
<feature type="transmembrane region" description="Helical" evidence="1">
    <location>
        <begin position="128"/>
        <end position="145"/>
    </location>
</feature>
<dbReference type="AlphaFoldDB" id="A0A2H0N360"/>
<dbReference type="NCBIfam" id="TIGR00341">
    <property type="entry name" value="TIGR00341 family protein"/>
    <property type="match status" value="1"/>
</dbReference>
<comment type="caution">
    <text evidence="2">The sequence shown here is derived from an EMBL/GenBank/DDBJ whole genome shotgun (WGS) entry which is preliminary data.</text>
</comment>
<protein>
    <submittedName>
        <fullName evidence="2">TIGR00341 family protein</fullName>
    </submittedName>
</protein>
<name>A0A2H0N360_9BACT</name>
<reference evidence="2 3" key="1">
    <citation type="submission" date="2017-09" db="EMBL/GenBank/DDBJ databases">
        <title>Depth-based differentiation of microbial function through sediment-hosted aquifers and enrichment of novel symbionts in the deep terrestrial subsurface.</title>
        <authorList>
            <person name="Probst A.J."/>
            <person name="Ladd B."/>
            <person name="Jarett J.K."/>
            <person name="Geller-Mcgrath D.E."/>
            <person name="Sieber C.M."/>
            <person name="Emerson J.B."/>
            <person name="Anantharaman K."/>
            <person name="Thomas B.C."/>
            <person name="Malmstrom R."/>
            <person name="Stieglmeier M."/>
            <person name="Klingl A."/>
            <person name="Woyke T."/>
            <person name="Ryan C.M."/>
            <person name="Banfield J.F."/>
        </authorList>
    </citation>
    <scope>NUCLEOTIDE SEQUENCE [LARGE SCALE GENOMIC DNA]</scope>
    <source>
        <strain evidence="2">CG11_big_fil_rev_8_21_14_0_20_43_7</strain>
    </source>
</reference>
<feature type="transmembrane region" description="Helical" evidence="1">
    <location>
        <begin position="87"/>
        <end position="108"/>
    </location>
</feature>
<evidence type="ECO:0000256" key="1">
    <source>
        <dbReference type="SAM" id="Phobius"/>
    </source>
</evidence>
<evidence type="ECO:0000313" key="3">
    <source>
        <dbReference type="Proteomes" id="UP000229782"/>
    </source>
</evidence>
<dbReference type="EMBL" id="PCWM01000019">
    <property type="protein sequence ID" value="PIR03311.1"/>
    <property type="molecule type" value="Genomic_DNA"/>
</dbReference>
<proteinExistence type="predicted"/>
<dbReference type="PANTHER" id="PTHR20992">
    <property type="entry name" value="AT15442P-RELATED"/>
    <property type="match status" value="1"/>
</dbReference>
<organism evidence="2 3">
    <name type="scientific">Candidatus Magasanikbacteria bacterium CG11_big_fil_rev_8_21_14_0_20_43_7</name>
    <dbReference type="NCBI Taxonomy" id="1974654"/>
    <lineage>
        <taxon>Bacteria</taxon>
        <taxon>Candidatus Magasanikiibacteriota</taxon>
    </lineage>
</organism>
<dbReference type="Pfam" id="PF04087">
    <property type="entry name" value="DUF389"/>
    <property type="match status" value="1"/>
</dbReference>
<gene>
    <name evidence="2" type="ORF">COV60_00945</name>
</gene>
<feature type="transmembrane region" description="Helical" evidence="1">
    <location>
        <begin position="185"/>
        <end position="208"/>
    </location>
</feature>
<feature type="transmembrane region" description="Helical" evidence="1">
    <location>
        <begin position="29"/>
        <end position="46"/>
    </location>
</feature>
<feature type="transmembrane region" description="Helical" evidence="1">
    <location>
        <begin position="52"/>
        <end position="75"/>
    </location>
</feature>
<feature type="transmembrane region" description="Helical" evidence="1">
    <location>
        <begin position="152"/>
        <end position="173"/>
    </location>
</feature>
<accession>A0A2H0N360</accession>
<sequence length="214" mass="22882">MTLFFSHIERMRRATQKRLDRVTPRSKDFYILISLSSSLAVLGLLMDNTSVIIGAMVVAPLVTPLFTLSLSVLIFNTGGLLRSLLSIVLGTLLAVFVSAGISSIVNLITDGEVALTQEILSRSKPDTLYFLVALLSGVAGSFAYARPKIQEFVTGIAIAAAIIPPIAVSGIALSVGNMFLLKQSLLLYGFNVVGICLGSVVLFLFLGFGKEIEK</sequence>
<dbReference type="PANTHER" id="PTHR20992:SF9">
    <property type="entry name" value="AT15442P-RELATED"/>
    <property type="match status" value="1"/>
</dbReference>